<name>A0ABV9KZE5_9BACT</name>
<organism evidence="17 18">
    <name type="scientific">Dysgonomonas termitidis</name>
    <dbReference type="NCBI Taxonomy" id="1516126"/>
    <lineage>
        <taxon>Bacteria</taxon>
        <taxon>Pseudomonadati</taxon>
        <taxon>Bacteroidota</taxon>
        <taxon>Bacteroidia</taxon>
        <taxon>Bacteroidales</taxon>
        <taxon>Dysgonomonadaceae</taxon>
        <taxon>Dysgonomonas</taxon>
    </lineage>
</organism>
<dbReference type="Pfam" id="PF03331">
    <property type="entry name" value="LpxC"/>
    <property type="match status" value="2"/>
</dbReference>
<dbReference type="Pfam" id="PF07977">
    <property type="entry name" value="FabA"/>
    <property type="match status" value="1"/>
</dbReference>
<dbReference type="InterPro" id="IPR013114">
    <property type="entry name" value="FabA_FabZ"/>
</dbReference>
<evidence type="ECO:0000256" key="9">
    <source>
        <dbReference type="ARBA" id="ARBA00022801"/>
    </source>
</evidence>
<feature type="binding site" evidence="15">
    <location>
        <position position="260"/>
    </location>
    <ligand>
        <name>Zn(2+)</name>
        <dbReference type="ChEBI" id="CHEBI:29105"/>
    </ligand>
</feature>
<sequence>MSKQYTLKGSFTLQGKGLHTGLPITITFNPAPENHGYKIKRVDLENQPVIDALAENVGNTQRGTVLVKDGVQISTIEHAMAALYALRIDNCLIEVNAPEFPILDGSSIQYVQEIYRVGTVEQLEERDYFVVRQKIEVVDEETGSKLTLLPDDRFCINSFIEFESKYIPNQSASLDNLEDFTKEIASARTFVFVREVQKLRDAGLIKGGDLDNAIVIYERQISQQDLDSLADLLGVPHKNASELGYLNNKQIQYPNEPARHKLLDIIGDMALIGKPIKGRIIATRPGHKINNKLARLVRKQIKLNEVQPLVYEPNKEPVFDINRIKELLPHRYPFLMVDKVIEIGQKYIVGIKNLSVNEQFFQGHFPQEPVMPGVLQIEAMAQIGGLLVLSQVDEPERYSTYFLKIDNVKFRSKAVPGDTLIFRLNMMSEIRRGIANMKGYAFIGDKLVSEAEFTAQIVKNK</sequence>
<keyword evidence="9 15" id="KW-0378">Hydrolase</keyword>
<comment type="pathway">
    <text evidence="4 15">Glycolipid biosynthesis; lipid IV(A) biosynthesis; lipid IV(A) from (3R)-3-hydroxytetradecanoyl-[acyl-carrier-protein] and UDP-N-acetyl-alpha-D-glucosamine: step 2/6.</text>
</comment>
<dbReference type="CDD" id="cd01288">
    <property type="entry name" value="FabZ"/>
    <property type="match status" value="1"/>
</dbReference>
<dbReference type="InterPro" id="IPR010084">
    <property type="entry name" value="FabZ"/>
</dbReference>
<evidence type="ECO:0000313" key="18">
    <source>
        <dbReference type="Proteomes" id="UP001596023"/>
    </source>
</evidence>
<dbReference type="NCBIfam" id="TIGR00325">
    <property type="entry name" value="lpxC"/>
    <property type="match status" value="1"/>
</dbReference>
<evidence type="ECO:0000256" key="15">
    <source>
        <dbReference type="HAMAP-Rule" id="MF_00388"/>
    </source>
</evidence>
<comment type="caution">
    <text evidence="17">The sequence shown here is derived from an EMBL/GenBank/DDBJ whole genome shotgun (WGS) entry which is preliminary data.</text>
</comment>
<dbReference type="PANTHER" id="PTHR33694">
    <property type="entry name" value="UDP-3-O-ACYL-N-ACETYLGLUCOSAMINE DEACETYLASE 1, MITOCHONDRIAL-RELATED"/>
    <property type="match status" value="1"/>
</dbReference>
<evidence type="ECO:0000256" key="12">
    <source>
        <dbReference type="ARBA" id="ARBA00023239"/>
    </source>
</evidence>
<protein>
    <recommendedName>
        <fullName evidence="15 16">Multifunctional fusion protein</fullName>
    </recommendedName>
    <domain>
        <recommendedName>
            <fullName evidence="16">3-hydroxyacyl-[acyl-carrier-protein] dehydratase FabZ</fullName>
            <ecNumber evidence="16">4.2.1.59</ecNumber>
        </recommendedName>
        <alternativeName>
            <fullName evidence="16">(3R)-hydroxymyristoyl-[acyl-carrier-protein] dehydratase</fullName>
        </alternativeName>
        <alternativeName>
            <fullName evidence="16">Beta-hydroxyacyl-ACP dehydratase</fullName>
            <shortName evidence="16">(3R)-hydroxymyristoyl-ACP dehydrase</shortName>
        </alternativeName>
    </domain>
    <domain>
        <recommendedName>
            <fullName evidence="15">UDP-3-O-acyl-N-acetylglucosamine deacetylase</fullName>
            <shortName evidence="15">UDP-3-O-acyl-GlcNAc deacetylase</shortName>
            <ecNumber evidence="15">3.5.1.108</ecNumber>
        </recommendedName>
        <alternativeName>
            <fullName evidence="15">UDP-3-O-[R-3-hydroxymyristoyl]-N-acetylglucosamine deacetylase</fullName>
        </alternativeName>
    </domain>
</protein>
<comment type="cofactor">
    <cofactor evidence="1 15">
        <name>Zn(2+)</name>
        <dbReference type="ChEBI" id="CHEBI:29105"/>
    </cofactor>
</comment>
<dbReference type="HAMAP" id="MF_00406">
    <property type="entry name" value="FabZ"/>
    <property type="match status" value="1"/>
</dbReference>
<dbReference type="Gene3D" id="3.30.230.20">
    <property type="entry name" value="lpxc deacetylase, domain 1"/>
    <property type="match status" value="1"/>
</dbReference>
<dbReference type="PANTHER" id="PTHR33694:SF1">
    <property type="entry name" value="UDP-3-O-ACYL-N-ACETYLGLUCOSAMINE DEACETYLASE 1, MITOCHONDRIAL-RELATED"/>
    <property type="match status" value="1"/>
</dbReference>
<comment type="catalytic activity">
    <reaction evidence="16">
        <text>a (3R)-hydroxyacyl-[ACP] = a (2E)-enoyl-[ACP] + H2O</text>
        <dbReference type="Rhea" id="RHEA:13097"/>
        <dbReference type="Rhea" id="RHEA-COMP:9925"/>
        <dbReference type="Rhea" id="RHEA-COMP:9945"/>
        <dbReference type="ChEBI" id="CHEBI:15377"/>
        <dbReference type="ChEBI" id="CHEBI:78784"/>
        <dbReference type="ChEBI" id="CHEBI:78827"/>
        <dbReference type="EC" id="4.2.1.59"/>
    </reaction>
</comment>
<dbReference type="EMBL" id="JBHSGN010000100">
    <property type="protein sequence ID" value="MFC4675433.1"/>
    <property type="molecule type" value="Genomic_DNA"/>
</dbReference>
<keyword evidence="18" id="KW-1185">Reference proteome</keyword>
<dbReference type="EC" id="3.5.1.108" evidence="15"/>
<reference evidence="18" key="1">
    <citation type="journal article" date="2019" name="Int. J. Syst. Evol. Microbiol.">
        <title>The Global Catalogue of Microorganisms (GCM) 10K type strain sequencing project: providing services to taxonomists for standard genome sequencing and annotation.</title>
        <authorList>
            <consortium name="The Broad Institute Genomics Platform"/>
            <consortium name="The Broad Institute Genome Sequencing Center for Infectious Disease"/>
            <person name="Wu L."/>
            <person name="Ma J."/>
        </authorList>
    </citation>
    <scope>NUCLEOTIDE SEQUENCE [LARGE SCALE GENOMIC DNA]</scope>
    <source>
        <strain evidence="18">CCUG 66188</strain>
    </source>
</reference>
<evidence type="ECO:0000313" key="17">
    <source>
        <dbReference type="EMBL" id="MFC4675433.1"/>
    </source>
</evidence>
<dbReference type="InterPro" id="IPR004463">
    <property type="entry name" value="UDP-acyl_GlcNac_deAcase"/>
</dbReference>
<dbReference type="Gene3D" id="3.10.129.10">
    <property type="entry name" value="Hotdog Thioesterase"/>
    <property type="match status" value="1"/>
</dbReference>
<evidence type="ECO:0000256" key="6">
    <source>
        <dbReference type="ARBA" id="ARBA00022516"/>
    </source>
</evidence>
<dbReference type="Proteomes" id="UP001596023">
    <property type="component" value="Unassembled WGS sequence"/>
</dbReference>
<evidence type="ECO:0000256" key="4">
    <source>
        <dbReference type="ARBA" id="ARBA00005002"/>
    </source>
</evidence>
<evidence type="ECO:0000256" key="10">
    <source>
        <dbReference type="ARBA" id="ARBA00022833"/>
    </source>
</evidence>
<keyword evidence="6 15" id="KW-0444">Lipid biosynthesis</keyword>
<keyword evidence="8 15" id="KW-0479">Metal-binding</keyword>
<accession>A0ABV9KZE5</accession>
<keyword evidence="11 15" id="KW-0443">Lipid metabolism</keyword>
<dbReference type="NCBIfam" id="NF009667">
    <property type="entry name" value="PRK13188.1"/>
    <property type="match status" value="1"/>
</dbReference>
<dbReference type="Gene3D" id="3.30.1700.10">
    <property type="entry name" value="lpxc deacetylase, domain 2"/>
    <property type="match status" value="1"/>
</dbReference>
<dbReference type="SUPFAM" id="SSF54637">
    <property type="entry name" value="Thioesterase/thiol ester dehydrase-isomerase"/>
    <property type="match status" value="1"/>
</dbReference>
<comment type="function">
    <text evidence="14 16">Involved in unsaturated fatty acids biosynthesis. Catalyzes the dehydration of short chain beta-hydroxyacyl-ACPs and long chain saturated and unsaturated beta-hydroxyacyl-ACPs.</text>
</comment>
<feature type="active site" description="Proton donor" evidence="15">
    <location>
        <position position="287"/>
    </location>
</feature>
<dbReference type="SUPFAM" id="SSF54211">
    <property type="entry name" value="Ribosomal protein S5 domain 2-like"/>
    <property type="match status" value="2"/>
</dbReference>
<comment type="subcellular location">
    <subcellularLocation>
        <location evidence="3 16">Cytoplasm</location>
    </subcellularLocation>
</comment>
<dbReference type="InterPro" id="IPR011334">
    <property type="entry name" value="UDP-acyl_GlcNac_deAcase_C"/>
</dbReference>
<proteinExistence type="inferred from homology"/>
<evidence type="ECO:0000256" key="14">
    <source>
        <dbReference type="ARBA" id="ARBA00025049"/>
    </source>
</evidence>
<evidence type="ECO:0000256" key="13">
    <source>
        <dbReference type="ARBA" id="ARBA00024535"/>
    </source>
</evidence>
<feature type="active site" evidence="16">
    <location>
        <position position="364"/>
    </location>
</feature>
<evidence type="ECO:0000256" key="8">
    <source>
        <dbReference type="ARBA" id="ARBA00022723"/>
    </source>
</evidence>
<keyword evidence="7 15" id="KW-0441">Lipid A biosynthesis</keyword>
<evidence type="ECO:0000256" key="2">
    <source>
        <dbReference type="ARBA" id="ARBA00002923"/>
    </source>
</evidence>
<evidence type="ECO:0000256" key="16">
    <source>
        <dbReference type="HAMAP-Rule" id="MF_00406"/>
    </source>
</evidence>
<keyword evidence="5 16" id="KW-0963">Cytoplasm</keyword>
<dbReference type="InterPro" id="IPR020568">
    <property type="entry name" value="Ribosomal_Su5_D2-typ_SF"/>
</dbReference>
<evidence type="ECO:0000256" key="5">
    <source>
        <dbReference type="ARBA" id="ARBA00022490"/>
    </source>
</evidence>
<gene>
    <name evidence="16" type="primary">fabZ</name>
    <name evidence="15" type="synonym">lpxC</name>
    <name evidence="17" type="ORF">ACFO6W_17205</name>
</gene>
<dbReference type="HAMAP" id="MF_00388">
    <property type="entry name" value="LpxC"/>
    <property type="match status" value="1"/>
</dbReference>
<evidence type="ECO:0000256" key="7">
    <source>
        <dbReference type="ARBA" id="ARBA00022556"/>
    </source>
</evidence>
<feature type="binding site" evidence="15">
    <location>
        <position position="264"/>
    </location>
    <ligand>
        <name>Zn(2+)</name>
        <dbReference type="ChEBI" id="CHEBI:29105"/>
    </ligand>
</feature>
<comment type="similarity">
    <text evidence="16">Belongs to the thioester dehydratase family. FabZ subfamily.</text>
</comment>
<evidence type="ECO:0000256" key="11">
    <source>
        <dbReference type="ARBA" id="ARBA00023098"/>
    </source>
</evidence>
<keyword evidence="12 16" id="KW-0456">Lyase</keyword>
<feature type="binding site" evidence="15">
    <location>
        <position position="78"/>
    </location>
    <ligand>
        <name>Zn(2+)</name>
        <dbReference type="ChEBI" id="CHEBI:29105"/>
    </ligand>
</feature>
<dbReference type="InterPro" id="IPR029069">
    <property type="entry name" value="HotDog_dom_sf"/>
</dbReference>
<comment type="catalytic activity">
    <reaction evidence="13 15">
        <text>a UDP-3-O-[(3R)-3-hydroxyacyl]-N-acetyl-alpha-D-glucosamine + H2O = a UDP-3-O-[(3R)-3-hydroxyacyl]-alpha-D-glucosamine + acetate</text>
        <dbReference type="Rhea" id="RHEA:67816"/>
        <dbReference type="ChEBI" id="CHEBI:15377"/>
        <dbReference type="ChEBI" id="CHEBI:30089"/>
        <dbReference type="ChEBI" id="CHEBI:137740"/>
        <dbReference type="ChEBI" id="CHEBI:173225"/>
        <dbReference type="EC" id="3.5.1.108"/>
    </reaction>
</comment>
<evidence type="ECO:0000256" key="1">
    <source>
        <dbReference type="ARBA" id="ARBA00001947"/>
    </source>
</evidence>
<comment type="similarity">
    <text evidence="15">Belongs to the LpxC family.</text>
</comment>
<dbReference type="NCBIfam" id="TIGR01750">
    <property type="entry name" value="fabZ"/>
    <property type="match status" value="1"/>
</dbReference>
<evidence type="ECO:0000256" key="3">
    <source>
        <dbReference type="ARBA" id="ARBA00004496"/>
    </source>
</evidence>
<keyword evidence="10 15" id="KW-0862">Zinc</keyword>
<dbReference type="NCBIfam" id="NF000582">
    <property type="entry name" value="PRK00006.1"/>
    <property type="match status" value="1"/>
</dbReference>
<dbReference type="EC" id="4.2.1.59" evidence="16"/>
<dbReference type="InterPro" id="IPR015870">
    <property type="entry name" value="UDP-acyl_N-AcGlcN_deAcase_N"/>
</dbReference>
<comment type="function">
    <text evidence="2 15">Catalyzes the hydrolysis of UDP-3-O-myristoyl-N-acetylglucosamine to form UDP-3-O-myristoylglucosamine and acetate, the committed step in lipid A biosynthesis.</text>
</comment>
<dbReference type="RefSeq" id="WP_379998656.1">
    <property type="nucleotide sequence ID" value="NZ_JBHSGN010000100.1"/>
</dbReference>